<feature type="domain" description="ABC transporter" evidence="5">
    <location>
        <begin position="341"/>
        <end position="541"/>
    </location>
</feature>
<dbReference type="SUPFAM" id="SSF52540">
    <property type="entry name" value="P-loop containing nucleoside triphosphate hydrolases"/>
    <property type="match status" value="2"/>
</dbReference>
<dbReference type="Proteomes" id="UP000673447">
    <property type="component" value="Unassembled WGS sequence"/>
</dbReference>
<dbReference type="GO" id="GO:0016887">
    <property type="term" value="F:ATP hydrolysis activity"/>
    <property type="evidence" value="ECO:0007669"/>
    <property type="project" value="InterPro"/>
</dbReference>
<organism evidence="6 7">
    <name type="scientific">Pseudoxanthomonas helianthi</name>
    <dbReference type="NCBI Taxonomy" id="1453541"/>
    <lineage>
        <taxon>Bacteria</taxon>
        <taxon>Pseudomonadati</taxon>
        <taxon>Pseudomonadota</taxon>
        <taxon>Gammaproteobacteria</taxon>
        <taxon>Lysobacterales</taxon>
        <taxon>Lysobacteraceae</taxon>
        <taxon>Pseudoxanthomonas</taxon>
    </lineage>
</organism>
<dbReference type="GO" id="GO:0005524">
    <property type="term" value="F:ATP binding"/>
    <property type="evidence" value="ECO:0007669"/>
    <property type="project" value="UniProtKB-KW"/>
</dbReference>
<dbReference type="InterPro" id="IPR050611">
    <property type="entry name" value="ABCF"/>
</dbReference>
<dbReference type="SMART" id="SM00382">
    <property type="entry name" value="AAA"/>
    <property type="match status" value="2"/>
</dbReference>
<evidence type="ECO:0000313" key="6">
    <source>
        <dbReference type="EMBL" id="MBP3985751.1"/>
    </source>
</evidence>
<evidence type="ECO:0000256" key="4">
    <source>
        <dbReference type="SAM" id="MobiDB-lite"/>
    </source>
</evidence>
<reference evidence="6" key="2">
    <citation type="submission" date="2021-03" db="EMBL/GenBank/DDBJ databases">
        <authorList>
            <person name="Cao W."/>
        </authorList>
    </citation>
    <scope>NUCLEOTIDE SEQUENCE</scope>
    <source>
        <strain evidence="6">110414</strain>
    </source>
</reference>
<evidence type="ECO:0000256" key="3">
    <source>
        <dbReference type="ARBA" id="ARBA00022840"/>
    </source>
</evidence>
<proteinExistence type="predicted"/>
<feature type="compositionally biased region" description="Basic and acidic residues" evidence="4">
    <location>
        <begin position="249"/>
        <end position="264"/>
    </location>
</feature>
<evidence type="ECO:0000313" key="7">
    <source>
        <dbReference type="Proteomes" id="UP000673447"/>
    </source>
</evidence>
<dbReference type="Gene3D" id="3.40.50.300">
    <property type="entry name" value="P-loop containing nucleotide triphosphate hydrolases"/>
    <property type="match status" value="2"/>
</dbReference>
<dbReference type="InterPro" id="IPR003439">
    <property type="entry name" value="ABC_transporter-like_ATP-bd"/>
</dbReference>
<keyword evidence="2" id="KW-0547">Nucleotide-binding</keyword>
<evidence type="ECO:0000256" key="2">
    <source>
        <dbReference type="ARBA" id="ARBA00022741"/>
    </source>
</evidence>
<keyword evidence="1" id="KW-0677">Repeat</keyword>
<dbReference type="FunFam" id="3.40.50.300:FF:001320">
    <property type="entry name" value="Heme ABC transporter ATP-binding protein"/>
    <property type="match status" value="1"/>
</dbReference>
<dbReference type="PROSITE" id="PS50893">
    <property type="entry name" value="ABC_TRANSPORTER_2"/>
    <property type="match status" value="2"/>
</dbReference>
<evidence type="ECO:0000256" key="1">
    <source>
        <dbReference type="ARBA" id="ARBA00022737"/>
    </source>
</evidence>
<keyword evidence="3 6" id="KW-0067">ATP-binding</keyword>
<sequence>MSDARIRVSGLTFSWPDGTPVFNELSFALAPSRIGLVAPNGAGKSTLLQLLAGQLTPQAGTVSITGKLGYLPQRIVVDAQQSVADLLGVTDALYAVDRVLEGDADPILLERADGNWDLRDRVNSALASLGLHQVTLLRQASTFSGGETLLLRLAAQLLRRPTVLFLDEPSNHLSAAARNRLYRVLAEFRGCLFVASHDRELLERMDQIGELRPSELRMYGGGFSLYRAATDAEQSATDRQLQNLRKELRREQREKQQAREHAEQRASNASRRLGSSGLPRIVAGNHARQAQVAAGKSATVHQARVQEVRSELKQAEQQAASLVPIRFSLPGTRVGPTQLVLACESLQACHEGRKLWGDSGVSLTIRGPERIAVLGDNGVGKTTLLQMLADQRVPDGGTVRRGPGHLAYLDQRLDQLDPLLSIAENFARLALSLSMQARSDILARLGFRGRRMELPVGALSGGERLRATLACVLHADAAPQLLLLDEPTNNLDLETLHPLEQAIGSHEGALVVTSHDRSFLDSIGVTRRLELDSEGLRDASA</sequence>
<dbReference type="InterPro" id="IPR003593">
    <property type="entry name" value="AAA+_ATPase"/>
</dbReference>
<dbReference type="PANTHER" id="PTHR19211">
    <property type="entry name" value="ATP-BINDING TRANSPORT PROTEIN-RELATED"/>
    <property type="match status" value="1"/>
</dbReference>
<gene>
    <name evidence="6" type="ORF">J5837_15175</name>
</gene>
<dbReference type="RefSeq" id="WP_210537630.1">
    <property type="nucleotide sequence ID" value="NZ_JAGKTC010000004.1"/>
</dbReference>
<dbReference type="EMBL" id="JAGKTC010000004">
    <property type="protein sequence ID" value="MBP3985751.1"/>
    <property type="molecule type" value="Genomic_DNA"/>
</dbReference>
<comment type="caution">
    <text evidence="6">The sequence shown here is derived from an EMBL/GenBank/DDBJ whole genome shotgun (WGS) entry which is preliminary data.</text>
</comment>
<name>A0A940X6R3_9GAMM</name>
<dbReference type="Pfam" id="PF00005">
    <property type="entry name" value="ABC_tran"/>
    <property type="match status" value="2"/>
</dbReference>
<protein>
    <submittedName>
        <fullName evidence="6">ABC-F family ATP-binding cassette domain-containing protein</fullName>
    </submittedName>
</protein>
<keyword evidence="7" id="KW-1185">Reference proteome</keyword>
<dbReference type="CDD" id="cd03221">
    <property type="entry name" value="ABCF_EF-3"/>
    <property type="match status" value="1"/>
</dbReference>
<feature type="domain" description="ABC transporter" evidence="5">
    <location>
        <begin position="6"/>
        <end position="238"/>
    </location>
</feature>
<dbReference type="InterPro" id="IPR027417">
    <property type="entry name" value="P-loop_NTPase"/>
</dbReference>
<dbReference type="AlphaFoldDB" id="A0A940X6R3"/>
<evidence type="ECO:0000259" key="5">
    <source>
        <dbReference type="PROSITE" id="PS50893"/>
    </source>
</evidence>
<accession>A0A940X6R3</accession>
<reference evidence="6" key="1">
    <citation type="journal article" date="2016" name="Int. J. Syst. Evol. Microbiol.">
        <title>Pseudoxanthomonas helianthi sp. nov., isolated from roots of Jerusalem artichoke (Helianthus tuberosus).</title>
        <authorList>
            <person name="Kittiwongwattana C."/>
            <person name="Thawai C."/>
        </authorList>
    </citation>
    <scope>NUCLEOTIDE SEQUENCE</scope>
    <source>
        <strain evidence="6">110414</strain>
    </source>
</reference>
<dbReference type="PANTHER" id="PTHR19211:SF6">
    <property type="entry name" value="BLL7188 PROTEIN"/>
    <property type="match status" value="1"/>
</dbReference>
<feature type="region of interest" description="Disordered" evidence="4">
    <location>
        <begin position="249"/>
        <end position="278"/>
    </location>
</feature>